<gene>
    <name evidence="2" type="ORF">VSA01S_18180</name>
</gene>
<dbReference type="AlphaFoldDB" id="A0A511QEV5"/>
<comment type="caution">
    <text evidence="2">The sequence shown here is derived from an EMBL/GenBank/DDBJ whole genome shotgun (WGS) entry which is preliminary data.</text>
</comment>
<reference evidence="2 3" key="1">
    <citation type="submission" date="2019-07" db="EMBL/GenBank/DDBJ databases">
        <title>Whole genome shotgun sequence of Vibrio sagamiensis NBRC 104589.</title>
        <authorList>
            <person name="Hosoyama A."/>
            <person name="Uohara A."/>
            <person name="Ohji S."/>
            <person name="Ichikawa N."/>
        </authorList>
    </citation>
    <scope>NUCLEOTIDE SEQUENCE [LARGE SCALE GENOMIC DNA]</scope>
    <source>
        <strain evidence="2 3">NBRC 104589</strain>
    </source>
</reference>
<evidence type="ECO:0000256" key="1">
    <source>
        <dbReference type="SAM" id="SignalP"/>
    </source>
</evidence>
<keyword evidence="3" id="KW-1185">Reference proteome</keyword>
<dbReference type="RefSeq" id="WP_039980236.1">
    <property type="nucleotide sequence ID" value="NZ_BAOJ01000029.1"/>
</dbReference>
<evidence type="ECO:0000313" key="3">
    <source>
        <dbReference type="Proteomes" id="UP000321922"/>
    </source>
</evidence>
<accession>A0A511QEV5</accession>
<sequence>MRYYIYLLFLSLSFTTSSYPSSENHQPVMNTIVPFCIDPSKTSEKTTQIQDRIDLLVNFYNFIFIDNKPVGGFYVAEISKFDYNKMKELCLPNSQLKAWSKELKQNIVLKITSQNSDHFTFSKPLTGFQCIDSCRKAYNYFYLYKSTVGLDDIVIKEWINTVGDMFTINVTSLNEGLLTESSNERSQLILNKSAFNTTYTSLPDGIPTPFTPLRLIIRAVVNEAYSTLGHSLTEAELIQKTNHYLPLLGHPRRDRDF</sequence>
<evidence type="ECO:0000313" key="2">
    <source>
        <dbReference type="EMBL" id="GEM75706.1"/>
    </source>
</evidence>
<dbReference type="EMBL" id="BJXJ01000015">
    <property type="protein sequence ID" value="GEM75706.1"/>
    <property type="molecule type" value="Genomic_DNA"/>
</dbReference>
<dbReference type="Proteomes" id="UP000321922">
    <property type="component" value="Unassembled WGS sequence"/>
</dbReference>
<proteinExistence type="predicted"/>
<organism evidence="2 3">
    <name type="scientific">Vibrio sagamiensis NBRC 104589</name>
    <dbReference type="NCBI Taxonomy" id="1219064"/>
    <lineage>
        <taxon>Bacteria</taxon>
        <taxon>Pseudomonadati</taxon>
        <taxon>Pseudomonadota</taxon>
        <taxon>Gammaproteobacteria</taxon>
        <taxon>Vibrionales</taxon>
        <taxon>Vibrionaceae</taxon>
        <taxon>Vibrio</taxon>
    </lineage>
</organism>
<keyword evidence="1" id="KW-0732">Signal</keyword>
<feature type="signal peptide" evidence="1">
    <location>
        <begin position="1"/>
        <end position="22"/>
    </location>
</feature>
<name>A0A511QEV5_9VIBR</name>
<protein>
    <submittedName>
        <fullName evidence="2">Uncharacterized protein</fullName>
    </submittedName>
</protein>
<feature type="chain" id="PRO_5021774212" evidence="1">
    <location>
        <begin position="23"/>
        <end position="257"/>
    </location>
</feature>